<evidence type="ECO:0000256" key="6">
    <source>
        <dbReference type="SAM" id="MobiDB-lite"/>
    </source>
</evidence>
<evidence type="ECO:0000256" key="4">
    <source>
        <dbReference type="ARBA" id="ARBA00022679"/>
    </source>
</evidence>
<evidence type="ECO:0000256" key="1">
    <source>
        <dbReference type="ARBA" id="ARBA00001933"/>
    </source>
</evidence>
<name>A0ABQ7T0Y3_PHRPL</name>
<accession>A0ABQ7T0Y3</accession>
<gene>
    <name evidence="7" type="ORF">JD844_031220</name>
</gene>
<dbReference type="PANTHER" id="PTHR11879:SF6">
    <property type="entry name" value="ASPARTATE AMINOTRANSFERASE, CYTOPLASMIC 2-RELATED"/>
    <property type="match status" value="1"/>
</dbReference>
<comment type="subunit">
    <text evidence="2">Homodimer.</text>
</comment>
<feature type="region of interest" description="Disordered" evidence="6">
    <location>
        <begin position="1"/>
        <end position="32"/>
    </location>
</feature>
<organism evidence="7 8">
    <name type="scientific">Phrynosoma platyrhinos</name>
    <name type="common">Desert horned lizard</name>
    <dbReference type="NCBI Taxonomy" id="52577"/>
    <lineage>
        <taxon>Eukaryota</taxon>
        <taxon>Metazoa</taxon>
        <taxon>Chordata</taxon>
        <taxon>Craniata</taxon>
        <taxon>Vertebrata</taxon>
        <taxon>Euteleostomi</taxon>
        <taxon>Lepidosauria</taxon>
        <taxon>Squamata</taxon>
        <taxon>Bifurcata</taxon>
        <taxon>Unidentata</taxon>
        <taxon>Episquamata</taxon>
        <taxon>Toxicofera</taxon>
        <taxon>Iguania</taxon>
        <taxon>Phrynosomatidae</taxon>
        <taxon>Phrynosomatinae</taxon>
        <taxon>Phrynosoma</taxon>
    </lineage>
</organism>
<keyword evidence="4" id="KW-0808">Transferase</keyword>
<dbReference type="InterPro" id="IPR015424">
    <property type="entry name" value="PyrdxlP-dep_Trfase"/>
</dbReference>
<sequence>MSPPADPSSEDEDKPPDGEESAPSADSGREDVVSGLMKQSLQALVKRIMLIREKLKEKLRILGTPGSWEHLTTQSGVNSFIGLLPSQVEFLAKHKHIYLLPNGQINICSINSKNLNYVARSIHEAVLSTTVQDYSLSGESEDKIQLKVPQIKWQSETFLNS</sequence>
<dbReference type="Gene3D" id="3.90.1150.10">
    <property type="entry name" value="Aspartate Aminotransferase, domain 1"/>
    <property type="match status" value="1"/>
</dbReference>
<keyword evidence="8" id="KW-1185">Reference proteome</keyword>
<evidence type="ECO:0000313" key="7">
    <source>
        <dbReference type="EMBL" id="KAH0623180.1"/>
    </source>
</evidence>
<comment type="cofactor">
    <cofactor evidence="1">
        <name>pyridoxal 5'-phosphate</name>
        <dbReference type="ChEBI" id="CHEBI:597326"/>
    </cofactor>
</comment>
<evidence type="ECO:0000313" key="8">
    <source>
        <dbReference type="Proteomes" id="UP000826234"/>
    </source>
</evidence>
<proteinExistence type="predicted"/>
<dbReference type="EMBL" id="JAIPUX010003283">
    <property type="protein sequence ID" value="KAH0623180.1"/>
    <property type="molecule type" value="Genomic_DNA"/>
</dbReference>
<comment type="caution">
    <text evidence="7">The sequence shown here is derived from an EMBL/GenBank/DDBJ whole genome shotgun (WGS) entry which is preliminary data.</text>
</comment>
<keyword evidence="3" id="KW-0032">Aminotransferase</keyword>
<dbReference type="InterPro" id="IPR000796">
    <property type="entry name" value="Asp_trans"/>
</dbReference>
<evidence type="ECO:0008006" key="9">
    <source>
        <dbReference type="Google" id="ProtNLM"/>
    </source>
</evidence>
<dbReference type="PANTHER" id="PTHR11879">
    <property type="entry name" value="ASPARTATE AMINOTRANSFERASE"/>
    <property type="match status" value="1"/>
</dbReference>
<dbReference type="InterPro" id="IPR015422">
    <property type="entry name" value="PyrdxlP-dep_Trfase_small"/>
</dbReference>
<dbReference type="Proteomes" id="UP000826234">
    <property type="component" value="Unassembled WGS sequence"/>
</dbReference>
<keyword evidence="5" id="KW-0663">Pyridoxal phosphate</keyword>
<dbReference type="SUPFAM" id="SSF53383">
    <property type="entry name" value="PLP-dependent transferases"/>
    <property type="match status" value="1"/>
</dbReference>
<protein>
    <recommendedName>
        <fullName evidence="9">Aspartate transaminase</fullName>
    </recommendedName>
</protein>
<evidence type="ECO:0000256" key="3">
    <source>
        <dbReference type="ARBA" id="ARBA00022576"/>
    </source>
</evidence>
<feature type="compositionally biased region" description="Acidic residues" evidence="6">
    <location>
        <begin position="8"/>
        <end position="20"/>
    </location>
</feature>
<evidence type="ECO:0000256" key="2">
    <source>
        <dbReference type="ARBA" id="ARBA00011738"/>
    </source>
</evidence>
<evidence type="ECO:0000256" key="5">
    <source>
        <dbReference type="ARBA" id="ARBA00022898"/>
    </source>
</evidence>
<reference evidence="7 8" key="1">
    <citation type="journal article" date="2022" name="Gigascience">
        <title>A chromosome-level genome assembly and annotation of the desert horned lizard, Phrynosoma platyrhinos, provides insight into chromosomal rearrangements among reptiles.</title>
        <authorList>
            <person name="Koochekian N."/>
            <person name="Ascanio A."/>
            <person name="Farleigh K."/>
            <person name="Card D.C."/>
            <person name="Schield D.R."/>
            <person name="Castoe T.A."/>
            <person name="Jezkova T."/>
        </authorList>
    </citation>
    <scope>NUCLEOTIDE SEQUENCE [LARGE SCALE GENOMIC DNA]</scope>
    <source>
        <strain evidence="7">NK-2021</strain>
    </source>
</reference>